<proteinExistence type="predicted"/>
<dbReference type="InterPro" id="IPR028159">
    <property type="entry name" value="RPA_interact_C_dom"/>
</dbReference>
<dbReference type="PANTHER" id="PTHR31742">
    <property type="entry name" value="RPA-INTERACTING PROTEIN RPAIN"/>
    <property type="match status" value="1"/>
</dbReference>
<keyword evidence="3" id="KW-0862">Zinc</keyword>
<name>A0A1W0A007_9STRA</name>
<keyword evidence="6" id="KW-1185">Reference proteome</keyword>
<dbReference type="STRING" id="74557.A0A1W0A007"/>
<protein>
    <recommendedName>
        <fullName evidence="4">RPA-interacting protein C-terminal domain-containing protein</fullName>
    </recommendedName>
</protein>
<accession>A0A1W0A007</accession>
<dbReference type="Proteomes" id="UP000243217">
    <property type="component" value="Unassembled WGS sequence"/>
</dbReference>
<dbReference type="EMBL" id="JNBS01000821">
    <property type="protein sequence ID" value="OQS03622.1"/>
    <property type="molecule type" value="Genomic_DNA"/>
</dbReference>
<dbReference type="AlphaFoldDB" id="A0A1W0A007"/>
<reference evidence="5 6" key="1">
    <citation type="journal article" date="2014" name="Genome Biol. Evol.">
        <title>The secreted proteins of Achlya hypogyna and Thraustotheca clavata identify the ancestral oomycete secretome and reveal gene acquisitions by horizontal gene transfer.</title>
        <authorList>
            <person name="Misner I."/>
            <person name="Blouin N."/>
            <person name="Leonard G."/>
            <person name="Richards T.A."/>
            <person name="Lane C.E."/>
        </authorList>
    </citation>
    <scope>NUCLEOTIDE SEQUENCE [LARGE SCALE GENOMIC DNA]</scope>
    <source>
        <strain evidence="5 6">ATCC 34112</strain>
    </source>
</reference>
<dbReference type="GO" id="GO:0005634">
    <property type="term" value="C:nucleus"/>
    <property type="evidence" value="ECO:0007669"/>
    <property type="project" value="TreeGrafter"/>
</dbReference>
<feature type="domain" description="RPA-interacting protein C-terminal" evidence="4">
    <location>
        <begin position="126"/>
        <end position="212"/>
    </location>
</feature>
<dbReference type="GO" id="GO:0006606">
    <property type="term" value="P:protein import into nucleus"/>
    <property type="evidence" value="ECO:0007669"/>
    <property type="project" value="TreeGrafter"/>
</dbReference>
<evidence type="ECO:0000313" key="6">
    <source>
        <dbReference type="Proteomes" id="UP000243217"/>
    </source>
</evidence>
<evidence type="ECO:0000256" key="3">
    <source>
        <dbReference type="ARBA" id="ARBA00022833"/>
    </source>
</evidence>
<evidence type="ECO:0000259" key="4">
    <source>
        <dbReference type="Pfam" id="PF14768"/>
    </source>
</evidence>
<keyword evidence="2" id="KW-0863">Zinc-finger</keyword>
<gene>
    <name evidence="5" type="ORF">THRCLA_04055</name>
</gene>
<dbReference type="OrthoDB" id="435311at2759"/>
<dbReference type="GO" id="GO:0008270">
    <property type="term" value="F:zinc ion binding"/>
    <property type="evidence" value="ECO:0007669"/>
    <property type="project" value="UniProtKB-KW"/>
</dbReference>
<dbReference type="PANTHER" id="PTHR31742:SF1">
    <property type="entry name" value="RPA-INTERACTING PROTEIN"/>
    <property type="match status" value="1"/>
</dbReference>
<dbReference type="Pfam" id="PF14768">
    <property type="entry name" value="RPA_interact_C"/>
    <property type="match status" value="1"/>
</dbReference>
<sequence>MAGKQRWEAMRAAPFMSPLGLKERVKKSCMEHVKKNRKRILDNLRSFSDLSSEVLDVSKSYDVNQMLVRGELSHDDYLEILTSLEDALREEVYLETLEQAEQVLADEEAWIEGFEELHLSHDEFILCPICKKSSLEESTGWMNGESTPVVSCRCGFNLPIAHDSAMSALSKFQMHVAEAFDIHRLHCPQDPSFHVARESFQECLFLGCNHCGEHMRVL</sequence>
<evidence type="ECO:0000256" key="2">
    <source>
        <dbReference type="ARBA" id="ARBA00022771"/>
    </source>
</evidence>
<keyword evidence="1" id="KW-0479">Metal-binding</keyword>
<organism evidence="5 6">
    <name type="scientific">Thraustotheca clavata</name>
    <dbReference type="NCBI Taxonomy" id="74557"/>
    <lineage>
        <taxon>Eukaryota</taxon>
        <taxon>Sar</taxon>
        <taxon>Stramenopiles</taxon>
        <taxon>Oomycota</taxon>
        <taxon>Saprolegniomycetes</taxon>
        <taxon>Saprolegniales</taxon>
        <taxon>Achlyaceae</taxon>
        <taxon>Thraustotheca</taxon>
    </lineage>
</organism>
<dbReference type="InterPro" id="IPR028156">
    <property type="entry name" value="RIP"/>
</dbReference>
<evidence type="ECO:0000313" key="5">
    <source>
        <dbReference type="EMBL" id="OQS03622.1"/>
    </source>
</evidence>
<comment type="caution">
    <text evidence="5">The sequence shown here is derived from an EMBL/GenBank/DDBJ whole genome shotgun (WGS) entry which is preliminary data.</text>
</comment>
<evidence type="ECO:0000256" key="1">
    <source>
        <dbReference type="ARBA" id="ARBA00022723"/>
    </source>
</evidence>